<protein>
    <submittedName>
        <fullName evidence="1">Uncharacterized protein</fullName>
    </submittedName>
</protein>
<comment type="caution">
    <text evidence="1">The sequence shown here is derived from an EMBL/GenBank/DDBJ whole genome shotgun (WGS) entry which is preliminary data.</text>
</comment>
<dbReference type="Proteomes" id="UP001497680">
    <property type="component" value="Unassembled WGS sequence"/>
</dbReference>
<evidence type="ECO:0000313" key="2">
    <source>
        <dbReference type="Proteomes" id="UP001497680"/>
    </source>
</evidence>
<evidence type="ECO:0000313" key="1">
    <source>
        <dbReference type="EMBL" id="KAI6092533.1"/>
    </source>
</evidence>
<sequence>MTAPSVPRVRARKPKVRTGCATCKSRRIKCDEARPACLRCQKSRLPCQYHDSPGADQDGSKGQRNILPASQQLMSKAAAGMRLNPRVKREDFLEPEVYYFDLFRHIIVDNLCQNGYISLWSRTILRESFRDECVRDAVLGIGALCRALMDDNQVNVKLTKPLWTVPTIAVSCPNTKYHRDAIKYYMKSIARFRDQISREGTATPNRSIMIISILFIIFETMQGDTDSIDRIMVSAITALKANRRQEEVDTQRQESPLLDDDGVREADCFLTRLSGFSSLLSPFHYSLLKSKAYDEGSRILKDTIPAPAATPLQIEQAFEQYTTSALIWCFRTVSTQGNVYGHGIDAMKHQAEQLSISTQADAWCAYLTRKLEVETDSWQTRTWKIMLVEAKMFSIYTTYCEDAVEHERVWDSRVDDCREAVALAESVLEEPTPFNSLPPMFEDKLLPTLRCFICKCRDKETRARALRICTRLAGPWFENRAILVGLQIVIALEERGRDPCGFIPIRLRYRWNESSWNKDRTQLNMVLTRIVTGARREFTVQSDGSIEDMLKRLGKPPDDEKGDACNTLADGQGQKIPS</sequence>
<name>A0ACC0DI86_9PEZI</name>
<accession>A0ACC0DI86</accession>
<organism evidence="1 2">
    <name type="scientific">Hypoxylon rubiginosum</name>
    <dbReference type="NCBI Taxonomy" id="110542"/>
    <lineage>
        <taxon>Eukaryota</taxon>
        <taxon>Fungi</taxon>
        <taxon>Dikarya</taxon>
        <taxon>Ascomycota</taxon>
        <taxon>Pezizomycotina</taxon>
        <taxon>Sordariomycetes</taxon>
        <taxon>Xylariomycetidae</taxon>
        <taxon>Xylariales</taxon>
        <taxon>Hypoxylaceae</taxon>
        <taxon>Hypoxylon</taxon>
    </lineage>
</organism>
<dbReference type="EMBL" id="MU394283">
    <property type="protein sequence ID" value="KAI6092533.1"/>
    <property type="molecule type" value="Genomic_DNA"/>
</dbReference>
<reference evidence="1 2" key="1">
    <citation type="journal article" date="2022" name="New Phytol.">
        <title>Ecological generalism drives hyperdiversity of secondary metabolite gene clusters in xylarialean endophytes.</title>
        <authorList>
            <person name="Franco M.E.E."/>
            <person name="Wisecaver J.H."/>
            <person name="Arnold A.E."/>
            <person name="Ju Y.M."/>
            <person name="Slot J.C."/>
            <person name="Ahrendt S."/>
            <person name="Moore L.P."/>
            <person name="Eastman K.E."/>
            <person name="Scott K."/>
            <person name="Konkel Z."/>
            <person name="Mondo S.J."/>
            <person name="Kuo A."/>
            <person name="Hayes R.D."/>
            <person name="Haridas S."/>
            <person name="Andreopoulos B."/>
            <person name="Riley R."/>
            <person name="LaButti K."/>
            <person name="Pangilinan J."/>
            <person name="Lipzen A."/>
            <person name="Amirebrahimi M."/>
            <person name="Yan J."/>
            <person name="Adam C."/>
            <person name="Keymanesh K."/>
            <person name="Ng V."/>
            <person name="Louie K."/>
            <person name="Northen T."/>
            <person name="Drula E."/>
            <person name="Henrissat B."/>
            <person name="Hsieh H.M."/>
            <person name="Youens-Clark K."/>
            <person name="Lutzoni F."/>
            <person name="Miadlikowska J."/>
            <person name="Eastwood D.C."/>
            <person name="Hamelin R.C."/>
            <person name="Grigoriev I.V."/>
            <person name="U'Ren J.M."/>
        </authorList>
    </citation>
    <scope>NUCLEOTIDE SEQUENCE [LARGE SCALE GENOMIC DNA]</scope>
    <source>
        <strain evidence="1 2">ER1909</strain>
    </source>
</reference>
<gene>
    <name evidence="1" type="ORF">F4821DRAFT_224258</name>
</gene>
<proteinExistence type="predicted"/>
<keyword evidence="2" id="KW-1185">Reference proteome</keyword>